<dbReference type="Gene3D" id="3.30.700.10">
    <property type="entry name" value="Glycoprotein, Type 4 Pilin"/>
    <property type="match status" value="1"/>
</dbReference>
<dbReference type="AlphaFoldDB" id="A0A1H3X1H6"/>
<dbReference type="PANTHER" id="PTHR30093:SF34">
    <property type="entry name" value="PREPILIN PEPTIDASE-DEPENDENT PROTEIN D"/>
    <property type="match status" value="1"/>
</dbReference>
<protein>
    <submittedName>
        <fullName evidence="5">Type IV pilus assembly protein PilA</fullName>
    </submittedName>
</protein>
<dbReference type="InterPro" id="IPR012902">
    <property type="entry name" value="N_methyl_site"/>
</dbReference>
<dbReference type="STRING" id="658218.SAMN05216562_1230"/>
<dbReference type="GO" id="GO:0044096">
    <property type="term" value="C:type IV pilus"/>
    <property type="evidence" value="ECO:0007669"/>
    <property type="project" value="TreeGrafter"/>
</dbReference>
<comment type="similarity">
    <text evidence="1 3">Belongs to the N-Me-Phe pilin family.</text>
</comment>
<dbReference type="PROSITE" id="PS00409">
    <property type="entry name" value="PROKAR_NTER_METHYL"/>
    <property type="match status" value="1"/>
</dbReference>
<evidence type="ECO:0000313" key="5">
    <source>
        <dbReference type="EMBL" id="SDZ92378.1"/>
    </source>
</evidence>
<dbReference type="Pfam" id="PF00114">
    <property type="entry name" value="Pilin"/>
    <property type="match status" value="1"/>
</dbReference>
<feature type="transmembrane region" description="Helical" evidence="4">
    <location>
        <begin position="6"/>
        <end position="30"/>
    </location>
</feature>
<sequence length="186" mass="18178">MKTLQGFTLIELMVVVAIIGILAAVALPAYQDYAARTRVSEGLALATEVKALVADNASTAAAAAGGGLGAGFPTSAVAGGPTVPCSTAGICVQTVGDNGVTANTSPNVLTLSVNTATGQIDVAFSLRVNAAGANVLSLVPTSNTAPLVAGVRPISSIVWTCYAAGRAGNPGTGTLPANLAPAECRG</sequence>
<dbReference type="GO" id="GO:0043107">
    <property type="term" value="P:type IV pilus-dependent motility"/>
    <property type="evidence" value="ECO:0007669"/>
    <property type="project" value="TreeGrafter"/>
</dbReference>
<dbReference type="EMBL" id="FNQO01000001">
    <property type="protein sequence ID" value="SDZ92378.1"/>
    <property type="molecule type" value="Genomic_DNA"/>
</dbReference>
<dbReference type="PANTHER" id="PTHR30093">
    <property type="entry name" value="GENERAL SECRETION PATHWAY PROTEIN G"/>
    <property type="match status" value="1"/>
</dbReference>
<dbReference type="Proteomes" id="UP000198658">
    <property type="component" value="Unassembled WGS sequence"/>
</dbReference>
<gene>
    <name evidence="5" type="ORF">SAMN05216562_1230</name>
</gene>
<keyword evidence="6" id="KW-1185">Reference proteome</keyword>
<keyword evidence="4" id="KW-0812">Transmembrane</keyword>
<keyword evidence="2" id="KW-0488">Methylation</keyword>
<evidence type="ECO:0000313" key="6">
    <source>
        <dbReference type="Proteomes" id="UP000198658"/>
    </source>
</evidence>
<organism evidence="5 6">
    <name type="scientific">Microbulbifer marinus</name>
    <dbReference type="NCBI Taxonomy" id="658218"/>
    <lineage>
        <taxon>Bacteria</taxon>
        <taxon>Pseudomonadati</taxon>
        <taxon>Pseudomonadota</taxon>
        <taxon>Gammaproteobacteria</taxon>
        <taxon>Cellvibrionales</taxon>
        <taxon>Microbulbiferaceae</taxon>
        <taxon>Microbulbifer</taxon>
    </lineage>
</organism>
<dbReference type="InterPro" id="IPR045584">
    <property type="entry name" value="Pilin-like"/>
</dbReference>
<name>A0A1H3X1H6_9GAMM</name>
<reference evidence="6" key="1">
    <citation type="submission" date="2016-10" db="EMBL/GenBank/DDBJ databases">
        <authorList>
            <person name="Varghese N."/>
            <person name="Submissions S."/>
        </authorList>
    </citation>
    <scope>NUCLEOTIDE SEQUENCE [LARGE SCALE GENOMIC DNA]</scope>
    <source>
        <strain evidence="6">CGMCC 1.10657</strain>
    </source>
</reference>
<dbReference type="GO" id="GO:0007155">
    <property type="term" value="P:cell adhesion"/>
    <property type="evidence" value="ECO:0007669"/>
    <property type="project" value="InterPro"/>
</dbReference>
<evidence type="ECO:0000256" key="2">
    <source>
        <dbReference type="ARBA" id="ARBA00022481"/>
    </source>
</evidence>
<evidence type="ECO:0000256" key="3">
    <source>
        <dbReference type="RuleBase" id="RU000389"/>
    </source>
</evidence>
<dbReference type="SUPFAM" id="SSF54523">
    <property type="entry name" value="Pili subunits"/>
    <property type="match status" value="1"/>
</dbReference>
<dbReference type="Pfam" id="PF07963">
    <property type="entry name" value="N_methyl"/>
    <property type="match status" value="1"/>
</dbReference>
<dbReference type="InterPro" id="IPR001082">
    <property type="entry name" value="Pilin"/>
</dbReference>
<keyword evidence="3" id="KW-0281">Fimbrium</keyword>
<accession>A0A1H3X1H6</accession>
<proteinExistence type="inferred from homology"/>
<evidence type="ECO:0000256" key="1">
    <source>
        <dbReference type="ARBA" id="ARBA00005233"/>
    </source>
</evidence>
<dbReference type="NCBIfam" id="TIGR02532">
    <property type="entry name" value="IV_pilin_GFxxxE"/>
    <property type="match status" value="1"/>
</dbReference>
<evidence type="ECO:0000256" key="4">
    <source>
        <dbReference type="SAM" id="Phobius"/>
    </source>
</evidence>
<keyword evidence="4" id="KW-1133">Transmembrane helix</keyword>
<keyword evidence="4" id="KW-0472">Membrane</keyword>